<name>A0AAV1RU98_9ROSI</name>
<dbReference type="InterPro" id="IPR002083">
    <property type="entry name" value="MATH/TRAF_dom"/>
</dbReference>
<dbReference type="EMBL" id="CAWUPB010001156">
    <property type="protein sequence ID" value="CAK7338874.1"/>
    <property type="molecule type" value="Genomic_DNA"/>
</dbReference>
<protein>
    <recommendedName>
        <fullName evidence="1">MATH domain-containing protein</fullName>
    </recommendedName>
</protein>
<evidence type="ECO:0000313" key="2">
    <source>
        <dbReference type="EMBL" id="CAK7338874.1"/>
    </source>
</evidence>
<dbReference type="Gene3D" id="2.60.210.10">
    <property type="entry name" value="Apoptosis, Tumor Necrosis Factor Receptor Associated Protein 2, Chain A"/>
    <property type="match status" value="1"/>
</dbReference>
<dbReference type="SUPFAM" id="SSF49599">
    <property type="entry name" value="TRAF domain-like"/>
    <property type="match status" value="2"/>
</dbReference>
<dbReference type="PANTHER" id="PTHR46162">
    <property type="entry name" value="TRAF-LIKE FAMILY PROTEIN"/>
    <property type="match status" value="1"/>
</dbReference>
<keyword evidence="3" id="KW-1185">Reference proteome</keyword>
<evidence type="ECO:0000259" key="1">
    <source>
        <dbReference type="Pfam" id="PF22486"/>
    </source>
</evidence>
<dbReference type="Pfam" id="PF22486">
    <property type="entry name" value="MATH_2"/>
    <property type="match status" value="1"/>
</dbReference>
<dbReference type="Proteomes" id="UP001314170">
    <property type="component" value="Unassembled WGS sequence"/>
</dbReference>
<proteinExistence type="predicted"/>
<reference evidence="2 3" key="1">
    <citation type="submission" date="2024-01" db="EMBL/GenBank/DDBJ databases">
        <authorList>
            <person name="Waweru B."/>
        </authorList>
    </citation>
    <scope>NUCLEOTIDE SEQUENCE [LARGE SCALE GENOMIC DNA]</scope>
</reference>
<dbReference type="PANTHER" id="PTHR46162:SF48">
    <property type="entry name" value="MATH DOMAIN-CONTAINING PROTEIN"/>
    <property type="match status" value="1"/>
</dbReference>
<comment type="caution">
    <text evidence="2">The sequence shown here is derived from an EMBL/GenBank/DDBJ whole genome shotgun (WGS) entry which is preliminary data.</text>
</comment>
<evidence type="ECO:0000313" key="3">
    <source>
        <dbReference type="Proteomes" id="UP001314170"/>
    </source>
</evidence>
<dbReference type="AlphaFoldDB" id="A0AAV1RU98"/>
<sequence>MAIVSYHYCGKMTEPDYLYLGWEVNVAVNFFVFDRIRDGYLAVQDIRPGSNADRIDLRFDKMKMEWSFIKFLSHDTLHDPSNGFLVDYHCIFGVEVFVIKRPGEGESLSFVKEPANGLQTWTINDFSKLNNSLHFSEVKLQLHPGGDSNASGTHRSLHLSVDDSETIQTRRKLLRAAAGPKACKGIRVKVRNENLEQALRYMDFGLCAGGLDSLLRNLSQAPDYPLQ</sequence>
<gene>
    <name evidence="2" type="ORF">DCAF_LOCUS13922</name>
</gene>
<accession>A0AAV1RU98</accession>
<dbReference type="InterPro" id="IPR008974">
    <property type="entry name" value="TRAF-like"/>
</dbReference>
<feature type="domain" description="MATH" evidence="1">
    <location>
        <begin position="14"/>
        <end position="96"/>
    </location>
</feature>
<organism evidence="2 3">
    <name type="scientific">Dovyalis caffra</name>
    <dbReference type="NCBI Taxonomy" id="77055"/>
    <lineage>
        <taxon>Eukaryota</taxon>
        <taxon>Viridiplantae</taxon>
        <taxon>Streptophyta</taxon>
        <taxon>Embryophyta</taxon>
        <taxon>Tracheophyta</taxon>
        <taxon>Spermatophyta</taxon>
        <taxon>Magnoliopsida</taxon>
        <taxon>eudicotyledons</taxon>
        <taxon>Gunneridae</taxon>
        <taxon>Pentapetalae</taxon>
        <taxon>rosids</taxon>
        <taxon>fabids</taxon>
        <taxon>Malpighiales</taxon>
        <taxon>Salicaceae</taxon>
        <taxon>Flacourtieae</taxon>
        <taxon>Dovyalis</taxon>
    </lineage>
</organism>